<name>A0A432G7C3_9DELT</name>
<gene>
    <name evidence="1" type="ORF">DSY97_04775</name>
</gene>
<dbReference type="EMBL" id="QNZL01000132">
    <property type="protein sequence ID" value="RTZ79723.1"/>
    <property type="molecule type" value="Genomic_DNA"/>
</dbReference>
<proteinExistence type="predicted"/>
<evidence type="ECO:0000313" key="2">
    <source>
        <dbReference type="Proteomes" id="UP000286801"/>
    </source>
</evidence>
<evidence type="ECO:0008006" key="3">
    <source>
        <dbReference type="Google" id="ProtNLM"/>
    </source>
</evidence>
<reference evidence="1 2" key="1">
    <citation type="submission" date="2018-06" db="EMBL/GenBank/DDBJ databases">
        <title>Combined omics and stable isotope probing to characterize newly discovered Mariana Back-Arc vent microbial communities.</title>
        <authorList>
            <person name="Trembath-Reichert E."/>
            <person name="Huber J.A."/>
        </authorList>
    </citation>
    <scope>NUCLEOTIDE SEQUENCE [LARGE SCALE GENOMIC DNA]</scope>
    <source>
        <strain evidence="1">MAG 63_1</strain>
    </source>
</reference>
<accession>A0A432G7C3</accession>
<organism evidence="1 2">
    <name type="scientific">SAR324 cluster bacterium</name>
    <dbReference type="NCBI Taxonomy" id="2024889"/>
    <lineage>
        <taxon>Bacteria</taxon>
        <taxon>Deltaproteobacteria</taxon>
        <taxon>SAR324 cluster</taxon>
    </lineage>
</organism>
<dbReference type="Pfam" id="PF11383">
    <property type="entry name" value="DUF3187"/>
    <property type="match status" value="1"/>
</dbReference>
<comment type="caution">
    <text evidence="1">The sequence shown here is derived from an EMBL/GenBank/DDBJ whole genome shotgun (WGS) entry which is preliminary data.</text>
</comment>
<dbReference type="Proteomes" id="UP000286801">
    <property type="component" value="Unassembled WGS sequence"/>
</dbReference>
<evidence type="ECO:0000313" key="1">
    <source>
        <dbReference type="EMBL" id="RTZ79723.1"/>
    </source>
</evidence>
<sequence>MIYCDKFLHKLKGITLGFIFTVVVAKIQGYPRYLCFLFIYMKIKGLLKLLSAFIISIAWNNSAQAGSINSGLGPLEIRPQFIVSQPFLAMTPENSSTLKGGESKLSVGIEIANTFVNTQGPTEQITKKEVARGLTKEDFYDKNGDAGKGYSLYLDAETKRKNLKYNYGISDSLEFKLEIPFLSFDGGFMDSSIESVHSLIGISNFKQGGAYRALSERNKYDYYVVKDGEFVYASNQIIYNVRGEPSMGLKWNLSEGGNVMPAVTLKLSYKFANSDRSGEQKLVRSGGVDWGHYLILSKGFDKWIVYFGDGKTRIGENLGFASSLSHQFMSLEYRIEEEVSFVFQSVSQSSIFQETAASPRSTSGENQEQRNSNLSVSTSVSAFGYKFVSGPIFWETGFVQDYNNFGNETDFVLFWEMGVHW</sequence>
<dbReference type="AlphaFoldDB" id="A0A432G7C3"/>
<protein>
    <recommendedName>
        <fullName evidence="3">DUF3187 family protein</fullName>
    </recommendedName>
</protein>
<dbReference type="InterPro" id="IPR021523">
    <property type="entry name" value="DUF3187"/>
</dbReference>